<evidence type="ECO:0000313" key="1">
    <source>
        <dbReference type="EMBL" id="MEL0565342.1"/>
    </source>
</evidence>
<keyword evidence="2" id="KW-1185">Reference proteome</keyword>
<sequence>MKTMIEEKYYNYTCAGCGMELKKDDPVYVDNDGDWFCSEVCLAISNTAESFDTVEEALENG</sequence>
<evidence type="ECO:0000313" key="2">
    <source>
        <dbReference type="Proteomes" id="UP001385848"/>
    </source>
</evidence>
<organism evidence="1 2">
    <name type="scientific">Lactobacillus jensenii</name>
    <dbReference type="NCBI Taxonomy" id="109790"/>
    <lineage>
        <taxon>Bacteria</taxon>
        <taxon>Bacillati</taxon>
        <taxon>Bacillota</taxon>
        <taxon>Bacilli</taxon>
        <taxon>Lactobacillales</taxon>
        <taxon>Lactobacillaceae</taxon>
        <taxon>Lactobacillus</taxon>
    </lineage>
</organism>
<proteinExistence type="predicted"/>
<dbReference type="Proteomes" id="UP001385848">
    <property type="component" value="Unassembled WGS sequence"/>
</dbReference>
<dbReference type="RefSeq" id="WP_144885621.1">
    <property type="nucleotide sequence ID" value="NZ_CATOVB010000001.1"/>
</dbReference>
<accession>A0ABU9FIF1</accession>
<dbReference type="EMBL" id="JBBVUL010000008">
    <property type="protein sequence ID" value="MEL0565342.1"/>
    <property type="molecule type" value="Genomic_DNA"/>
</dbReference>
<protein>
    <submittedName>
        <fullName evidence="1">Uncharacterized protein</fullName>
    </submittedName>
</protein>
<comment type="caution">
    <text evidence="1">The sequence shown here is derived from an EMBL/GenBank/DDBJ whole genome shotgun (WGS) entry which is preliminary data.</text>
</comment>
<gene>
    <name evidence="1" type="ORF">AAC431_05310</name>
</gene>
<name>A0ABU9FIF1_LACJE</name>
<reference evidence="1 2" key="1">
    <citation type="submission" date="2024-04" db="EMBL/GenBank/DDBJ databases">
        <title>Three lactobacilli isolated from voided urine samples from females with type 2 diabetes.</title>
        <authorList>
            <person name="Kula A."/>
            <person name="Stegman N."/>
            <person name="Putonti C."/>
        </authorList>
    </citation>
    <scope>NUCLEOTIDE SEQUENCE [LARGE SCALE GENOMIC DNA]</scope>
    <source>
        <strain evidence="1 2">1855</strain>
    </source>
</reference>